<dbReference type="Gene3D" id="3.40.50.2300">
    <property type="match status" value="2"/>
</dbReference>
<feature type="signal peptide" evidence="6">
    <location>
        <begin position="1"/>
        <end position="27"/>
    </location>
</feature>
<accession>A0A9D2ISR1</accession>
<dbReference type="InterPro" id="IPR003760">
    <property type="entry name" value="PnrA-like"/>
</dbReference>
<protein>
    <submittedName>
        <fullName evidence="8">BMP family ABC transporter substrate-binding protein</fullName>
    </submittedName>
</protein>
<evidence type="ECO:0000256" key="6">
    <source>
        <dbReference type="SAM" id="SignalP"/>
    </source>
</evidence>
<proteinExistence type="predicted"/>
<keyword evidence="4" id="KW-0472">Membrane</keyword>
<gene>
    <name evidence="8" type="ORF">IAA21_01375</name>
</gene>
<reference evidence="8" key="2">
    <citation type="submission" date="2021-04" db="EMBL/GenBank/DDBJ databases">
        <authorList>
            <person name="Gilroy R."/>
        </authorList>
    </citation>
    <scope>NUCLEOTIDE SEQUENCE</scope>
    <source>
        <strain evidence="8">14324</strain>
    </source>
</reference>
<evidence type="ECO:0000313" key="8">
    <source>
        <dbReference type="EMBL" id="HIZ21435.1"/>
    </source>
</evidence>
<dbReference type="InterPro" id="IPR050957">
    <property type="entry name" value="BMP_lipoprotein"/>
</dbReference>
<feature type="chain" id="PRO_5039719555" evidence="6">
    <location>
        <begin position="28"/>
        <end position="376"/>
    </location>
</feature>
<keyword evidence="2" id="KW-1003">Cell membrane</keyword>
<dbReference type="PANTHER" id="PTHR34296:SF2">
    <property type="entry name" value="ABC TRANSPORTER GUANOSINE-BINDING PROTEIN NUPN"/>
    <property type="match status" value="1"/>
</dbReference>
<dbReference type="Pfam" id="PF02608">
    <property type="entry name" value="Bmp"/>
    <property type="match status" value="1"/>
</dbReference>
<name>A0A9D2ISR1_9FIRM</name>
<evidence type="ECO:0000256" key="2">
    <source>
        <dbReference type="ARBA" id="ARBA00022475"/>
    </source>
</evidence>
<dbReference type="PANTHER" id="PTHR34296">
    <property type="entry name" value="TRANSCRIPTIONAL ACTIVATOR PROTEIN MED"/>
    <property type="match status" value="1"/>
</dbReference>
<evidence type="ECO:0000256" key="5">
    <source>
        <dbReference type="ARBA" id="ARBA00023288"/>
    </source>
</evidence>
<comment type="caution">
    <text evidence="8">The sequence shown here is derived from an EMBL/GenBank/DDBJ whole genome shotgun (WGS) entry which is preliminary data.</text>
</comment>
<sequence>MKKKFLAATLSAAMVLSLGVSAVPVMAEDDGEPYKAALLLNGTLGDKSFYDSANAGLTALQEELGEDKFTFKVEQMGATAADEAKWEPTIYDYCDDGSYDVIICGTFQMLAALTNAANDYPDQKFIYFDEMFDYSAGGEENVYNVMYKQNEVSYLVGAMAALMTTDESLEMVDPSNAIIGFLGGMENSVIKDFLVGYIQGAQSINPDIQVALAYVGNFYDSAAGKDMALTQYQNGADVGFNVAGSAGLGQIEAAADAGRYAFGVDSDQAALLPDYAANIPTSAIKNVGNSLIRAIKMDMEGELPYGTLEYLGFAEGGVELVEDAHYEEVVPEEIRTQIADLKEQITNGDITVQSALGENAMSEDDIQALIESVQVG</sequence>
<dbReference type="AlphaFoldDB" id="A0A9D2ISR1"/>
<comment type="subcellular location">
    <subcellularLocation>
        <location evidence="1">Cell membrane</location>
    </subcellularLocation>
</comment>
<evidence type="ECO:0000313" key="9">
    <source>
        <dbReference type="Proteomes" id="UP000824041"/>
    </source>
</evidence>
<evidence type="ECO:0000256" key="4">
    <source>
        <dbReference type="ARBA" id="ARBA00023136"/>
    </source>
</evidence>
<evidence type="ECO:0000256" key="1">
    <source>
        <dbReference type="ARBA" id="ARBA00004236"/>
    </source>
</evidence>
<dbReference type="Proteomes" id="UP000824041">
    <property type="component" value="Unassembled WGS sequence"/>
</dbReference>
<feature type="domain" description="ABC transporter substrate-binding protein PnrA-like" evidence="7">
    <location>
        <begin position="35"/>
        <end position="345"/>
    </location>
</feature>
<dbReference type="CDD" id="cd19964">
    <property type="entry name" value="PBP1_BMP-like"/>
    <property type="match status" value="1"/>
</dbReference>
<keyword evidence="3 6" id="KW-0732">Signal</keyword>
<dbReference type="EMBL" id="DXBU01000017">
    <property type="protein sequence ID" value="HIZ21435.1"/>
    <property type="molecule type" value="Genomic_DNA"/>
</dbReference>
<evidence type="ECO:0000256" key="3">
    <source>
        <dbReference type="ARBA" id="ARBA00022729"/>
    </source>
</evidence>
<reference evidence="8" key="1">
    <citation type="journal article" date="2021" name="PeerJ">
        <title>Extensive microbial diversity within the chicken gut microbiome revealed by metagenomics and culture.</title>
        <authorList>
            <person name="Gilroy R."/>
            <person name="Ravi A."/>
            <person name="Getino M."/>
            <person name="Pursley I."/>
            <person name="Horton D.L."/>
            <person name="Alikhan N.F."/>
            <person name="Baker D."/>
            <person name="Gharbi K."/>
            <person name="Hall N."/>
            <person name="Watson M."/>
            <person name="Adriaenssens E.M."/>
            <person name="Foster-Nyarko E."/>
            <person name="Jarju S."/>
            <person name="Secka A."/>
            <person name="Antonio M."/>
            <person name="Oren A."/>
            <person name="Chaudhuri R.R."/>
            <person name="La Ragione R."/>
            <person name="Hildebrand F."/>
            <person name="Pallen M.J."/>
        </authorList>
    </citation>
    <scope>NUCLEOTIDE SEQUENCE</scope>
    <source>
        <strain evidence="8">14324</strain>
    </source>
</reference>
<dbReference type="GO" id="GO:0005886">
    <property type="term" value="C:plasma membrane"/>
    <property type="evidence" value="ECO:0007669"/>
    <property type="project" value="UniProtKB-SubCell"/>
</dbReference>
<keyword evidence="5" id="KW-0449">Lipoprotein</keyword>
<organism evidence="8 9">
    <name type="scientific">Candidatus Blautia faecigallinarum</name>
    <dbReference type="NCBI Taxonomy" id="2838488"/>
    <lineage>
        <taxon>Bacteria</taxon>
        <taxon>Bacillati</taxon>
        <taxon>Bacillota</taxon>
        <taxon>Clostridia</taxon>
        <taxon>Lachnospirales</taxon>
        <taxon>Lachnospiraceae</taxon>
        <taxon>Blautia</taxon>
    </lineage>
</organism>
<evidence type="ECO:0000259" key="7">
    <source>
        <dbReference type="Pfam" id="PF02608"/>
    </source>
</evidence>